<organism evidence="7 8">
    <name type="scientific">Rhodococcoides fascians</name>
    <name type="common">Rhodococcus fascians</name>
    <dbReference type="NCBI Taxonomy" id="1828"/>
    <lineage>
        <taxon>Bacteria</taxon>
        <taxon>Bacillati</taxon>
        <taxon>Actinomycetota</taxon>
        <taxon>Actinomycetes</taxon>
        <taxon>Mycobacteriales</taxon>
        <taxon>Nocardiaceae</taxon>
        <taxon>Rhodococcoides</taxon>
    </lineage>
</organism>
<evidence type="ECO:0000256" key="2">
    <source>
        <dbReference type="ARBA" id="ARBA00022692"/>
    </source>
</evidence>
<proteinExistence type="predicted"/>
<evidence type="ECO:0000256" key="3">
    <source>
        <dbReference type="ARBA" id="ARBA00022989"/>
    </source>
</evidence>
<evidence type="ECO:0000256" key="1">
    <source>
        <dbReference type="ARBA" id="ARBA00004141"/>
    </source>
</evidence>
<comment type="subcellular location">
    <subcellularLocation>
        <location evidence="1">Membrane</location>
        <topology evidence="1">Multi-pass membrane protein</topology>
    </subcellularLocation>
</comment>
<dbReference type="GO" id="GO:0000271">
    <property type="term" value="P:polysaccharide biosynthetic process"/>
    <property type="evidence" value="ECO:0007669"/>
    <property type="project" value="InterPro"/>
</dbReference>
<reference evidence="8" key="2">
    <citation type="submission" date="2016-04" db="EMBL/GenBank/DDBJ databases">
        <title>Complete Genome and Plasmid Sequences for Rhodococcus fascians D188 and Draft Sequences for Rhodococcus spp. Isolates PBTS 1 and PBTS 2.</title>
        <authorList>
            <person name="Stamer R."/>
            <person name="Vereecke D."/>
            <person name="Zhang Y."/>
            <person name="Schilkey F."/>
            <person name="Devitt N."/>
            <person name="Randall J."/>
        </authorList>
    </citation>
    <scope>NUCLEOTIDE SEQUENCE [LARGE SCALE GENOMIC DNA]</scope>
    <source>
        <strain evidence="8">PBTS2</strain>
    </source>
</reference>
<dbReference type="Pfam" id="PF04138">
    <property type="entry name" value="GtrA_DPMS_TM"/>
    <property type="match status" value="1"/>
</dbReference>
<dbReference type="Proteomes" id="UP000076038">
    <property type="component" value="Chromosome"/>
</dbReference>
<keyword evidence="4 5" id="KW-0472">Membrane</keyword>
<dbReference type="InterPro" id="IPR007267">
    <property type="entry name" value="GtrA_DPMS_TM"/>
</dbReference>
<dbReference type="PATRIC" id="fig|1653479.3.peg.1880"/>
<reference evidence="7 8" key="1">
    <citation type="journal article" date="2016" name="Genome Announc.">
        <title>Complete Genome and Plasmid Sequences for Rhodococcus fascians D188 and Draft Sequences for Rhodococcus Isolates PBTS 1 and PBTS 2.</title>
        <authorList>
            <person name="Stamler R.A."/>
            <person name="Vereecke D."/>
            <person name="Zhang Y."/>
            <person name="Schilkey F."/>
            <person name="Devitt N."/>
            <person name="Randall J.J."/>
        </authorList>
    </citation>
    <scope>NUCLEOTIDE SEQUENCE [LARGE SCALE GENOMIC DNA]</scope>
    <source>
        <strain evidence="7 8">PBTS2</strain>
    </source>
</reference>
<dbReference type="KEGG" id="rhs:A3Q41_01859"/>
<keyword evidence="8" id="KW-1185">Reference proteome</keyword>
<accession>A0A143QKZ6</accession>
<keyword evidence="3 5" id="KW-1133">Transmembrane helix</keyword>
<evidence type="ECO:0000256" key="5">
    <source>
        <dbReference type="SAM" id="Phobius"/>
    </source>
</evidence>
<gene>
    <name evidence="7" type="ORF">A3Q41_01859</name>
</gene>
<dbReference type="OrthoDB" id="5184077at2"/>
<feature type="transmembrane region" description="Helical" evidence="5">
    <location>
        <begin position="119"/>
        <end position="139"/>
    </location>
</feature>
<feature type="domain" description="GtrA/DPMS transmembrane" evidence="6">
    <location>
        <begin position="28"/>
        <end position="145"/>
    </location>
</feature>
<sequence length="158" mass="16374">MSTALSAPTEPDCRARLFGETVPAQFARFVIVGVSSNGVYALLFVALASFGSFPANLAGASASTVLANELHRRHTFHAADRVGWFQTQWEAGGLALIGLGLSTAALAAVHLLVPAAATYVQVLAVIAVSGLVGAARFLALRGWVFRSPSLPGMEAAHS</sequence>
<evidence type="ECO:0000259" key="6">
    <source>
        <dbReference type="Pfam" id="PF04138"/>
    </source>
</evidence>
<name>A0A143QKZ6_RHOFA</name>
<dbReference type="AlphaFoldDB" id="A0A143QKZ6"/>
<dbReference type="RefSeq" id="WP_045841001.1">
    <property type="nucleotide sequence ID" value="NZ_CAKKLU010000002.1"/>
</dbReference>
<evidence type="ECO:0000313" key="7">
    <source>
        <dbReference type="EMBL" id="AMY23162.1"/>
    </source>
</evidence>
<feature type="transmembrane region" description="Helical" evidence="5">
    <location>
        <begin position="91"/>
        <end position="113"/>
    </location>
</feature>
<dbReference type="EMBL" id="CP015220">
    <property type="protein sequence ID" value="AMY23162.1"/>
    <property type="molecule type" value="Genomic_DNA"/>
</dbReference>
<dbReference type="GO" id="GO:0016020">
    <property type="term" value="C:membrane"/>
    <property type="evidence" value="ECO:0007669"/>
    <property type="project" value="UniProtKB-SubCell"/>
</dbReference>
<evidence type="ECO:0000256" key="4">
    <source>
        <dbReference type="ARBA" id="ARBA00023136"/>
    </source>
</evidence>
<protein>
    <recommendedName>
        <fullName evidence="6">GtrA/DPMS transmembrane domain-containing protein</fullName>
    </recommendedName>
</protein>
<keyword evidence="2 5" id="KW-0812">Transmembrane</keyword>
<feature type="transmembrane region" description="Helical" evidence="5">
    <location>
        <begin position="26"/>
        <end position="47"/>
    </location>
</feature>
<evidence type="ECO:0000313" key="8">
    <source>
        <dbReference type="Proteomes" id="UP000076038"/>
    </source>
</evidence>